<name>A0AAP0P6B7_9MAGN</name>
<reference evidence="1 2" key="1">
    <citation type="submission" date="2024-01" db="EMBL/GenBank/DDBJ databases">
        <title>Genome assemblies of Stephania.</title>
        <authorList>
            <person name="Yang L."/>
        </authorList>
    </citation>
    <scope>NUCLEOTIDE SEQUENCE [LARGE SCALE GENOMIC DNA]</scope>
    <source>
        <strain evidence="1">JXDWG</strain>
        <tissue evidence="1">Leaf</tissue>
    </source>
</reference>
<dbReference type="AlphaFoldDB" id="A0AAP0P6B7"/>
<protein>
    <submittedName>
        <fullName evidence="1">Uncharacterized protein</fullName>
    </submittedName>
</protein>
<dbReference type="InterPro" id="IPR007541">
    <property type="entry name" value="Uncharacterised_BSP"/>
</dbReference>
<dbReference type="Proteomes" id="UP001419268">
    <property type="component" value="Unassembled WGS sequence"/>
</dbReference>
<keyword evidence="2" id="KW-1185">Reference proteome</keyword>
<comment type="caution">
    <text evidence="1">The sequence shown here is derived from an EMBL/GenBank/DDBJ whole genome shotgun (WGS) entry which is preliminary data.</text>
</comment>
<dbReference type="EMBL" id="JBBNAG010000005">
    <property type="protein sequence ID" value="KAK9132428.1"/>
    <property type="molecule type" value="Genomic_DNA"/>
</dbReference>
<dbReference type="PANTHER" id="PTHR33321:SF3">
    <property type="entry name" value="OS05G0582000 PROTEIN"/>
    <property type="match status" value="1"/>
</dbReference>
<proteinExistence type="predicted"/>
<evidence type="ECO:0000313" key="2">
    <source>
        <dbReference type="Proteomes" id="UP001419268"/>
    </source>
</evidence>
<sequence>MDTPQHPLIPASSAAAPPPARRIVFLAAVAILSVWANYEASKEFEIVVVNDVGLDTALGRRLSLLLVSDDSATRAVLRAARLSRRLLYSTDDPVKPVRRIGRSNRAMRDGWDDDRTVDDALGMPARHVRGAYRNLSRCGQVDDGNVASQ</sequence>
<accession>A0AAP0P6B7</accession>
<organism evidence="1 2">
    <name type="scientific">Stephania cephalantha</name>
    <dbReference type="NCBI Taxonomy" id="152367"/>
    <lineage>
        <taxon>Eukaryota</taxon>
        <taxon>Viridiplantae</taxon>
        <taxon>Streptophyta</taxon>
        <taxon>Embryophyta</taxon>
        <taxon>Tracheophyta</taxon>
        <taxon>Spermatophyta</taxon>
        <taxon>Magnoliopsida</taxon>
        <taxon>Ranunculales</taxon>
        <taxon>Menispermaceae</taxon>
        <taxon>Menispermoideae</taxon>
        <taxon>Cissampelideae</taxon>
        <taxon>Stephania</taxon>
    </lineage>
</organism>
<gene>
    <name evidence="1" type="ORF">Scep_011956</name>
</gene>
<dbReference type="PANTHER" id="PTHR33321">
    <property type="match status" value="1"/>
</dbReference>
<evidence type="ECO:0000313" key="1">
    <source>
        <dbReference type="EMBL" id="KAK9132428.1"/>
    </source>
</evidence>